<protein>
    <submittedName>
        <fullName evidence="7">Uncharacterized protein</fullName>
    </submittedName>
</protein>
<dbReference type="GO" id="GO:0016020">
    <property type="term" value="C:membrane"/>
    <property type="evidence" value="ECO:0007669"/>
    <property type="project" value="UniProtKB-SubCell"/>
</dbReference>
<evidence type="ECO:0000256" key="5">
    <source>
        <dbReference type="ARBA" id="ARBA00023136"/>
    </source>
</evidence>
<keyword evidence="5 6" id="KW-0472">Membrane</keyword>
<dbReference type="AlphaFoldDB" id="A0A9P8Q6U4"/>
<evidence type="ECO:0000256" key="2">
    <source>
        <dbReference type="ARBA" id="ARBA00022448"/>
    </source>
</evidence>
<name>A0A9P8Q6U4_WICPI</name>
<reference evidence="7" key="1">
    <citation type="journal article" date="2021" name="Open Biol.">
        <title>Shared evolutionary footprints suggest mitochondrial oxidative damage underlies multiple complex I losses in fungi.</title>
        <authorList>
            <person name="Schikora-Tamarit M.A."/>
            <person name="Marcet-Houben M."/>
            <person name="Nosek J."/>
            <person name="Gabaldon T."/>
        </authorList>
    </citation>
    <scope>NUCLEOTIDE SEQUENCE</scope>
    <source>
        <strain evidence="7">CBS2887</strain>
    </source>
</reference>
<reference evidence="7" key="2">
    <citation type="submission" date="2021-01" db="EMBL/GenBank/DDBJ databases">
        <authorList>
            <person name="Schikora-Tamarit M.A."/>
        </authorList>
    </citation>
    <scope>NUCLEOTIDE SEQUENCE</scope>
    <source>
        <strain evidence="7">CBS2887</strain>
    </source>
</reference>
<dbReference type="PANTHER" id="PTHR45649">
    <property type="entry name" value="AMINO-ACID PERMEASE BAT1"/>
    <property type="match status" value="1"/>
</dbReference>
<keyword evidence="8" id="KW-1185">Reference proteome</keyword>
<evidence type="ECO:0000313" key="8">
    <source>
        <dbReference type="Proteomes" id="UP000774326"/>
    </source>
</evidence>
<keyword evidence="2" id="KW-0813">Transport</keyword>
<comment type="subcellular location">
    <subcellularLocation>
        <location evidence="1">Membrane</location>
        <topology evidence="1">Multi-pass membrane protein</topology>
    </subcellularLocation>
</comment>
<evidence type="ECO:0000256" key="3">
    <source>
        <dbReference type="ARBA" id="ARBA00022692"/>
    </source>
</evidence>
<feature type="non-terminal residue" evidence="7">
    <location>
        <position position="1"/>
    </location>
</feature>
<evidence type="ECO:0000256" key="4">
    <source>
        <dbReference type="ARBA" id="ARBA00022989"/>
    </source>
</evidence>
<feature type="transmembrane region" description="Helical" evidence="6">
    <location>
        <begin position="59"/>
        <end position="76"/>
    </location>
</feature>
<gene>
    <name evidence="7" type="ORF">WICPIJ_003600</name>
</gene>
<comment type="caution">
    <text evidence="7">The sequence shown here is derived from an EMBL/GenBank/DDBJ whole genome shotgun (WGS) entry which is preliminary data.</text>
</comment>
<dbReference type="Pfam" id="PF13520">
    <property type="entry name" value="AA_permease_2"/>
    <property type="match status" value="1"/>
</dbReference>
<dbReference type="Gene3D" id="1.20.1740.10">
    <property type="entry name" value="Amino acid/polyamine transporter I"/>
    <property type="match status" value="1"/>
</dbReference>
<dbReference type="OrthoDB" id="4476201at2759"/>
<evidence type="ECO:0000256" key="1">
    <source>
        <dbReference type="ARBA" id="ARBA00004141"/>
    </source>
</evidence>
<accession>A0A9P8Q6U4</accession>
<keyword evidence="4 6" id="KW-1133">Transmembrane helix</keyword>
<organism evidence="7 8">
    <name type="scientific">Wickerhamomyces pijperi</name>
    <name type="common">Yeast</name>
    <name type="synonym">Pichia pijperi</name>
    <dbReference type="NCBI Taxonomy" id="599730"/>
    <lineage>
        <taxon>Eukaryota</taxon>
        <taxon>Fungi</taxon>
        <taxon>Dikarya</taxon>
        <taxon>Ascomycota</taxon>
        <taxon>Saccharomycotina</taxon>
        <taxon>Saccharomycetes</taxon>
        <taxon>Phaffomycetales</taxon>
        <taxon>Wickerhamomycetaceae</taxon>
        <taxon>Wickerhamomyces</taxon>
    </lineage>
</organism>
<proteinExistence type="predicted"/>
<sequence length="106" mass="11563">PVKWISIITSGTSTLNMVFLFITWVVFLGGNNRVEQGLPKFNSNSDAWKIVNMTEWPDGFAVLMSFMAAIWIMSGFDAPFHLAEESANAEVVTPNAIVLTAVLGGI</sequence>
<feature type="transmembrane region" description="Helical" evidence="6">
    <location>
        <begin position="7"/>
        <end position="27"/>
    </location>
</feature>
<dbReference type="EMBL" id="JAEUBG010002009">
    <property type="protein sequence ID" value="KAH3685427.1"/>
    <property type="molecule type" value="Genomic_DNA"/>
</dbReference>
<evidence type="ECO:0000313" key="7">
    <source>
        <dbReference type="EMBL" id="KAH3685427.1"/>
    </source>
</evidence>
<dbReference type="GO" id="GO:0022857">
    <property type="term" value="F:transmembrane transporter activity"/>
    <property type="evidence" value="ECO:0007669"/>
    <property type="project" value="InterPro"/>
</dbReference>
<dbReference type="PANTHER" id="PTHR45649:SF29">
    <property type="entry name" value="AMINO ACID TRANSPORTER (EUROFUNG)"/>
    <property type="match status" value="1"/>
</dbReference>
<feature type="non-terminal residue" evidence="7">
    <location>
        <position position="106"/>
    </location>
</feature>
<dbReference type="Proteomes" id="UP000774326">
    <property type="component" value="Unassembled WGS sequence"/>
</dbReference>
<evidence type="ECO:0000256" key="6">
    <source>
        <dbReference type="SAM" id="Phobius"/>
    </source>
</evidence>
<dbReference type="InterPro" id="IPR002293">
    <property type="entry name" value="AA/rel_permease1"/>
</dbReference>
<keyword evidence="3 6" id="KW-0812">Transmembrane</keyword>